<name>A0ABU1M4I0_9HYPH</name>
<proteinExistence type="predicted"/>
<evidence type="ECO:0000256" key="2">
    <source>
        <dbReference type="SAM" id="MobiDB-lite"/>
    </source>
</evidence>
<keyword evidence="3" id="KW-0732">Signal</keyword>
<dbReference type="EMBL" id="JAVDQT010000001">
    <property type="protein sequence ID" value="MDR6430943.1"/>
    <property type="molecule type" value="Genomic_DNA"/>
</dbReference>
<dbReference type="Proteomes" id="UP001184614">
    <property type="component" value="Unassembled WGS sequence"/>
</dbReference>
<reference evidence="4 5" key="1">
    <citation type="submission" date="2023-07" db="EMBL/GenBank/DDBJ databases">
        <title>Sorghum-associated microbial communities from plants grown in Nebraska, USA.</title>
        <authorList>
            <person name="Schachtman D."/>
        </authorList>
    </citation>
    <scope>NUCLEOTIDE SEQUENCE [LARGE SCALE GENOMIC DNA]</scope>
    <source>
        <strain evidence="4 5">DS1730</strain>
    </source>
</reference>
<comment type="caution">
    <text evidence="4">The sequence shown here is derived from an EMBL/GenBank/DDBJ whole genome shotgun (WGS) entry which is preliminary data.</text>
</comment>
<evidence type="ECO:0000313" key="4">
    <source>
        <dbReference type="EMBL" id="MDR6430943.1"/>
    </source>
</evidence>
<keyword evidence="1" id="KW-0175">Coiled coil</keyword>
<accession>A0ABU1M4I0</accession>
<gene>
    <name evidence="4" type="ORF">J2782_000648</name>
</gene>
<dbReference type="RefSeq" id="WP_310010118.1">
    <property type="nucleotide sequence ID" value="NZ_JAVDQT010000001.1"/>
</dbReference>
<feature type="chain" id="PRO_5045724497" description="Proline-rich extensin" evidence="3">
    <location>
        <begin position="21"/>
        <end position="259"/>
    </location>
</feature>
<evidence type="ECO:0000313" key="5">
    <source>
        <dbReference type="Proteomes" id="UP001184614"/>
    </source>
</evidence>
<feature type="region of interest" description="Disordered" evidence="2">
    <location>
        <begin position="135"/>
        <end position="156"/>
    </location>
</feature>
<evidence type="ECO:0000256" key="1">
    <source>
        <dbReference type="SAM" id="Coils"/>
    </source>
</evidence>
<feature type="coiled-coil region" evidence="1">
    <location>
        <begin position="41"/>
        <end position="110"/>
    </location>
</feature>
<feature type="region of interest" description="Disordered" evidence="2">
    <location>
        <begin position="176"/>
        <end position="259"/>
    </location>
</feature>
<evidence type="ECO:0008006" key="6">
    <source>
        <dbReference type="Google" id="ProtNLM"/>
    </source>
</evidence>
<protein>
    <recommendedName>
        <fullName evidence="6">Proline-rich extensin</fullName>
    </recommendedName>
</protein>
<organism evidence="4 5">
    <name type="scientific">Brucella pseudogrignonensis</name>
    <dbReference type="NCBI Taxonomy" id="419475"/>
    <lineage>
        <taxon>Bacteria</taxon>
        <taxon>Pseudomonadati</taxon>
        <taxon>Pseudomonadota</taxon>
        <taxon>Alphaproteobacteria</taxon>
        <taxon>Hyphomicrobiales</taxon>
        <taxon>Brucellaceae</taxon>
        <taxon>Brucella/Ochrobactrum group</taxon>
        <taxon>Brucella</taxon>
    </lineage>
</organism>
<feature type="compositionally biased region" description="Low complexity" evidence="2">
    <location>
        <begin position="140"/>
        <end position="151"/>
    </location>
</feature>
<keyword evidence="5" id="KW-1185">Reference proteome</keyword>
<evidence type="ECO:0000256" key="3">
    <source>
        <dbReference type="SAM" id="SignalP"/>
    </source>
</evidence>
<sequence length="259" mass="27820">MKISNRYLMRFITPSILLTASVLISGCTTIQPAQQCTPAEKVRLTSNVKTTKAKLEQTKSQLARTQTQMSRQSCLSGSNSAACIRIKNRADKLKSDIKILELQLAELNATIAGKSHAGKFVQACTATWIPVRKQQKTAPKKAAVNKSAKNNGEPATYVVTDPVEDVVVPGYQEMPKPTYTSISHEPLKQTDYRSPASISPASSTPASNAPSAAASQSATTAPVERDYSQSSKVRVVGSSFLEDQSKPVGPQAPDREAAQ</sequence>
<feature type="compositionally biased region" description="Low complexity" evidence="2">
    <location>
        <begin position="194"/>
        <end position="222"/>
    </location>
</feature>
<dbReference type="PROSITE" id="PS51257">
    <property type="entry name" value="PROKAR_LIPOPROTEIN"/>
    <property type="match status" value="1"/>
</dbReference>
<feature type="signal peptide" evidence="3">
    <location>
        <begin position="1"/>
        <end position="20"/>
    </location>
</feature>